<feature type="domain" description="Protein kinase" evidence="6">
    <location>
        <begin position="77"/>
        <end position="293"/>
    </location>
</feature>
<dbReference type="InterPro" id="IPR017441">
    <property type="entry name" value="Protein_kinase_ATP_BS"/>
</dbReference>
<keyword evidence="4" id="KW-0723">Serine/threonine-protein kinase</keyword>
<dbReference type="WBParaSite" id="SBAD_0000631101-mRNA-1">
    <property type="protein sequence ID" value="SBAD_0000631101-mRNA-1"/>
    <property type="gene ID" value="SBAD_0000631101"/>
</dbReference>
<keyword evidence="2 3" id="KW-0067">ATP-binding</keyword>
<sequence length="293" mass="33249">VAEDREPTDESSNNCQNDPNILPVSTQPSDDVDDLSLQPPIEPHAESHESRAEYSTDDLSSELSVSFDELRAATNNFSQTNIIGRGGYGTVYKGLWKETIVAIKRISFRRSVDYMKEIIGQVETEMKALSVYRHDNILSLYAFCLENTEACLVYQFMHGGSLNDRLFGTSYKPLTWDQRLHIMIGSCRGLNYLHTFKTEPLVHGDVKGANILLDRYLEPKIGDFGLCRRINLQKPDTWLSSVSVGHIKGTMSYLPPEYIAKKLISTKLDVYSFGVVSKNSLCQKNSRRCRHWK</sequence>
<dbReference type="PROSITE" id="PS00108">
    <property type="entry name" value="PROTEIN_KINASE_ST"/>
    <property type="match status" value="1"/>
</dbReference>
<evidence type="ECO:0000256" key="5">
    <source>
        <dbReference type="SAM" id="MobiDB-lite"/>
    </source>
</evidence>
<feature type="binding site" evidence="3">
    <location>
        <position position="104"/>
    </location>
    <ligand>
        <name>ATP</name>
        <dbReference type="ChEBI" id="CHEBI:30616"/>
    </ligand>
</feature>
<organism evidence="9">
    <name type="scientific">Soboliphyme baturini</name>
    <dbReference type="NCBI Taxonomy" id="241478"/>
    <lineage>
        <taxon>Eukaryota</taxon>
        <taxon>Metazoa</taxon>
        <taxon>Ecdysozoa</taxon>
        <taxon>Nematoda</taxon>
        <taxon>Enoplea</taxon>
        <taxon>Dorylaimia</taxon>
        <taxon>Dioctophymatida</taxon>
        <taxon>Dioctophymatoidea</taxon>
        <taxon>Soboliphymatidae</taxon>
        <taxon>Soboliphyme</taxon>
    </lineage>
</organism>
<evidence type="ECO:0000256" key="1">
    <source>
        <dbReference type="ARBA" id="ARBA00022741"/>
    </source>
</evidence>
<proteinExistence type="inferred from homology"/>
<dbReference type="Gene3D" id="3.30.200.20">
    <property type="entry name" value="Phosphorylase Kinase, domain 1"/>
    <property type="match status" value="1"/>
</dbReference>
<dbReference type="GO" id="GO:0005524">
    <property type="term" value="F:ATP binding"/>
    <property type="evidence" value="ECO:0007669"/>
    <property type="project" value="UniProtKB-UniRule"/>
</dbReference>
<evidence type="ECO:0000256" key="2">
    <source>
        <dbReference type="ARBA" id="ARBA00022840"/>
    </source>
</evidence>
<feature type="region of interest" description="Disordered" evidence="5">
    <location>
        <begin position="1"/>
        <end position="55"/>
    </location>
</feature>
<dbReference type="InterPro" id="IPR008271">
    <property type="entry name" value="Ser/Thr_kinase_AS"/>
</dbReference>
<keyword evidence="8" id="KW-1185">Reference proteome</keyword>
<dbReference type="PROSITE" id="PS50011">
    <property type="entry name" value="PROTEIN_KINASE_DOM"/>
    <property type="match status" value="1"/>
</dbReference>
<feature type="compositionally biased region" description="Polar residues" evidence="5">
    <location>
        <begin position="10"/>
        <end position="29"/>
    </location>
</feature>
<evidence type="ECO:0000313" key="7">
    <source>
        <dbReference type="EMBL" id="VDP09146.1"/>
    </source>
</evidence>
<dbReference type="InterPro" id="IPR000719">
    <property type="entry name" value="Prot_kinase_dom"/>
</dbReference>
<dbReference type="Pfam" id="PF00069">
    <property type="entry name" value="Pkinase"/>
    <property type="match status" value="1"/>
</dbReference>
<accession>A0A183IR28</accession>
<dbReference type="SMART" id="SM00220">
    <property type="entry name" value="S_TKc"/>
    <property type="match status" value="1"/>
</dbReference>
<dbReference type="Gene3D" id="1.10.510.10">
    <property type="entry name" value="Transferase(Phosphotransferase) domain 1"/>
    <property type="match status" value="1"/>
</dbReference>
<evidence type="ECO:0000313" key="8">
    <source>
        <dbReference type="Proteomes" id="UP000270296"/>
    </source>
</evidence>
<evidence type="ECO:0000313" key="9">
    <source>
        <dbReference type="WBParaSite" id="SBAD_0000631101-mRNA-1"/>
    </source>
</evidence>
<protein>
    <submittedName>
        <fullName evidence="9">Protein kinase domain-containing protein</fullName>
    </submittedName>
</protein>
<keyword evidence="1 3" id="KW-0547">Nucleotide-binding</keyword>
<dbReference type="PANTHER" id="PTHR48006:SF84">
    <property type="entry name" value="REPEAT TRANSMEMBRANE PROTEIN KINASE, PUTATIVE, EXPRESSED-RELATED"/>
    <property type="match status" value="1"/>
</dbReference>
<dbReference type="SUPFAM" id="SSF56112">
    <property type="entry name" value="Protein kinase-like (PK-like)"/>
    <property type="match status" value="1"/>
</dbReference>
<evidence type="ECO:0000256" key="3">
    <source>
        <dbReference type="PROSITE-ProRule" id="PRU10141"/>
    </source>
</evidence>
<evidence type="ECO:0000256" key="4">
    <source>
        <dbReference type="RuleBase" id="RU000304"/>
    </source>
</evidence>
<dbReference type="Proteomes" id="UP000270296">
    <property type="component" value="Unassembled WGS sequence"/>
</dbReference>
<dbReference type="PANTHER" id="PTHR48006">
    <property type="entry name" value="LEUCINE-RICH REPEAT-CONTAINING PROTEIN DDB_G0281931-RELATED"/>
    <property type="match status" value="1"/>
</dbReference>
<dbReference type="EMBL" id="UZAM01009472">
    <property type="protein sequence ID" value="VDP09146.1"/>
    <property type="molecule type" value="Genomic_DNA"/>
</dbReference>
<reference evidence="9" key="1">
    <citation type="submission" date="2016-06" db="UniProtKB">
        <authorList>
            <consortium name="WormBaseParasite"/>
        </authorList>
    </citation>
    <scope>IDENTIFICATION</scope>
</reference>
<name>A0A183IR28_9BILA</name>
<dbReference type="GO" id="GO:0004674">
    <property type="term" value="F:protein serine/threonine kinase activity"/>
    <property type="evidence" value="ECO:0007669"/>
    <property type="project" value="UniProtKB-KW"/>
</dbReference>
<gene>
    <name evidence="7" type="ORF">SBAD_LOCUS6075</name>
</gene>
<keyword evidence="4" id="KW-0808">Transferase</keyword>
<reference evidence="7 8" key="2">
    <citation type="submission" date="2018-11" db="EMBL/GenBank/DDBJ databases">
        <authorList>
            <consortium name="Pathogen Informatics"/>
        </authorList>
    </citation>
    <scope>NUCLEOTIDE SEQUENCE [LARGE SCALE GENOMIC DNA]</scope>
</reference>
<dbReference type="PROSITE" id="PS00107">
    <property type="entry name" value="PROTEIN_KINASE_ATP"/>
    <property type="match status" value="1"/>
</dbReference>
<evidence type="ECO:0000259" key="6">
    <source>
        <dbReference type="PROSITE" id="PS50011"/>
    </source>
</evidence>
<dbReference type="AlphaFoldDB" id="A0A183IR28"/>
<keyword evidence="4" id="KW-0418">Kinase</keyword>
<dbReference type="InterPro" id="IPR011009">
    <property type="entry name" value="Kinase-like_dom_sf"/>
</dbReference>
<feature type="compositionally biased region" description="Basic and acidic residues" evidence="5">
    <location>
        <begin position="43"/>
        <end position="54"/>
    </location>
</feature>
<dbReference type="OrthoDB" id="4062651at2759"/>
<dbReference type="InterPro" id="IPR051824">
    <property type="entry name" value="LRR_Rcpt-Like_S/T_Kinase"/>
</dbReference>
<comment type="similarity">
    <text evidence="4">Belongs to the protein kinase superfamily.</text>
</comment>